<proteinExistence type="predicted"/>
<dbReference type="EMBL" id="JYDU01001002">
    <property type="protein sequence ID" value="KRX75227.1"/>
    <property type="molecule type" value="Genomic_DNA"/>
</dbReference>
<comment type="caution">
    <text evidence="1">The sequence shown here is derived from an EMBL/GenBank/DDBJ whole genome shotgun (WGS) entry which is preliminary data.</text>
</comment>
<dbReference type="Proteomes" id="UP000054815">
    <property type="component" value="Unassembled WGS sequence"/>
</dbReference>
<evidence type="ECO:0000313" key="1">
    <source>
        <dbReference type="EMBL" id="KRX75227.1"/>
    </source>
</evidence>
<sequence>MFSEDGVPASYSGYGPNWMRSTVVEGEKGVGLERKLRSLLHRRRFLP</sequence>
<gene>
    <name evidence="1" type="ORF">T4E_2365</name>
</gene>
<protein>
    <submittedName>
        <fullName evidence="1">Uncharacterized protein</fullName>
    </submittedName>
</protein>
<evidence type="ECO:0000313" key="2">
    <source>
        <dbReference type="Proteomes" id="UP000054815"/>
    </source>
</evidence>
<organism evidence="1 2">
    <name type="scientific">Trichinella pseudospiralis</name>
    <name type="common">Parasitic roundworm</name>
    <dbReference type="NCBI Taxonomy" id="6337"/>
    <lineage>
        <taxon>Eukaryota</taxon>
        <taxon>Metazoa</taxon>
        <taxon>Ecdysozoa</taxon>
        <taxon>Nematoda</taxon>
        <taxon>Enoplea</taxon>
        <taxon>Dorylaimia</taxon>
        <taxon>Trichinellida</taxon>
        <taxon>Trichinellidae</taxon>
        <taxon>Trichinella</taxon>
    </lineage>
</organism>
<accession>A0A0V0WHC6</accession>
<dbReference type="AlphaFoldDB" id="A0A0V0WHC6"/>
<reference evidence="1 2" key="1">
    <citation type="submission" date="2015-01" db="EMBL/GenBank/DDBJ databases">
        <title>Evolution of Trichinella species and genotypes.</title>
        <authorList>
            <person name="Korhonen P.K."/>
            <person name="Edoardo P."/>
            <person name="Giuseppe L.R."/>
            <person name="Gasser R.B."/>
        </authorList>
    </citation>
    <scope>NUCLEOTIDE SEQUENCE [LARGE SCALE GENOMIC DNA]</scope>
    <source>
        <strain evidence="1">ISS141</strain>
    </source>
</reference>
<name>A0A0V0WHC6_TRIPS</name>